<sequence>MREKRFWSQRKSSYPFPPSLQLKPKIRIPNSYRHRKFSEHPFVDLWSGVVGFGGHNSGQCDHTSGHFWDILLLV</sequence>
<evidence type="ECO:0000313" key="2">
    <source>
        <dbReference type="Proteomes" id="UP000759131"/>
    </source>
</evidence>
<organism evidence="1">
    <name type="scientific">Medioppia subpectinata</name>
    <dbReference type="NCBI Taxonomy" id="1979941"/>
    <lineage>
        <taxon>Eukaryota</taxon>
        <taxon>Metazoa</taxon>
        <taxon>Ecdysozoa</taxon>
        <taxon>Arthropoda</taxon>
        <taxon>Chelicerata</taxon>
        <taxon>Arachnida</taxon>
        <taxon>Acari</taxon>
        <taxon>Acariformes</taxon>
        <taxon>Sarcoptiformes</taxon>
        <taxon>Oribatida</taxon>
        <taxon>Brachypylina</taxon>
        <taxon>Oppioidea</taxon>
        <taxon>Oppiidae</taxon>
        <taxon>Medioppia</taxon>
    </lineage>
</organism>
<name>A0A7R9LBX0_9ACAR</name>
<accession>A0A7R9LBX0</accession>
<gene>
    <name evidence="1" type="ORF">OSB1V03_LOCUS17517</name>
</gene>
<proteinExistence type="predicted"/>
<reference evidence="1" key="1">
    <citation type="submission" date="2020-11" db="EMBL/GenBank/DDBJ databases">
        <authorList>
            <person name="Tran Van P."/>
        </authorList>
    </citation>
    <scope>NUCLEOTIDE SEQUENCE</scope>
</reference>
<dbReference type="EMBL" id="CAJPIZ010021271">
    <property type="protein sequence ID" value="CAG2117564.1"/>
    <property type="molecule type" value="Genomic_DNA"/>
</dbReference>
<dbReference type="EMBL" id="OC875846">
    <property type="protein sequence ID" value="CAD7638748.1"/>
    <property type="molecule type" value="Genomic_DNA"/>
</dbReference>
<feature type="non-terminal residue" evidence="1">
    <location>
        <position position="1"/>
    </location>
</feature>
<dbReference type="AlphaFoldDB" id="A0A7R9LBX0"/>
<protein>
    <submittedName>
        <fullName evidence="1">Uncharacterized protein</fullName>
    </submittedName>
</protein>
<dbReference type="Proteomes" id="UP000759131">
    <property type="component" value="Unassembled WGS sequence"/>
</dbReference>
<keyword evidence="2" id="KW-1185">Reference proteome</keyword>
<evidence type="ECO:0000313" key="1">
    <source>
        <dbReference type="EMBL" id="CAD7638748.1"/>
    </source>
</evidence>